<dbReference type="Proteomes" id="UP000299102">
    <property type="component" value="Unassembled WGS sequence"/>
</dbReference>
<keyword evidence="3" id="KW-1185">Reference proteome</keyword>
<evidence type="ECO:0000313" key="3">
    <source>
        <dbReference type="Proteomes" id="UP000299102"/>
    </source>
</evidence>
<dbReference type="AlphaFoldDB" id="A0A4C1YWY3"/>
<reference evidence="2 3" key="1">
    <citation type="journal article" date="2019" name="Commun. Biol.">
        <title>The bagworm genome reveals a unique fibroin gene that provides high tensile strength.</title>
        <authorList>
            <person name="Kono N."/>
            <person name="Nakamura H."/>
            <person name="Ohtoshi R."/>
            <person name="Tomita M."/>
            <person name="Numata K."/>
            <person name="Arakawa K."/>
        </authorList>
    </citation>
    <scope>NUCLEOTIDE SEQUENCE [LARGE SCALE GENOMIC DNA]</scope>
</reference>
<proteinExistence type="predicted"/>
<accession>A0A4C1YWY3</accession>
<sequence>MQSVLAESHHINMNVRRQTARLNSRTAPNASAGRRRARCTRAGGTVNRCTSMGQGFGRRTWPARFNEYGGG</sequence>
<feature type="compositionally biased region" description="Polar residues" evidence="1">
    <location>
        <begin position="15"/>
        <end position="29"/>
    </location>
</feature>
<protein>
    <submittedName>
        <fullName evidence="2">Uncharacterized protein</fullName>
    </submittedName>
</protein>
<evidence type="ECO:0000256" key="1">
    <source>
        <dbReference type="SAM" id="MobiDB-lite"/>
    </source>
</evidence>
<gene>
    <name evidence="2" type="ORF">EVAR_62070_1</name>
</gene>
<comment type="caution">
    <text evidence="2">The sequence shown here is derived from an EMBL/GenBank/DDBJ whole genome shotgun (WGS) entry which is preliminary data.</text>
</comment>
<feature type="region of interest" description="Disordered" evidence="1">
    <location>
        <begin position="1"/>
        <end position="39"/>
    </location>
</feature>
<name>A0A4C1YWY3_EUMVA</name>
<dbReference type="EMBL" id="BGZK01001403">
    <property type="protein sequence ID" value="GBP79169.1"/>
    <property type="molecule type" value="Genomic_DNA"/>
</dbReference>
<organism evidence="2 3">
    <name type="scientific">Eumeta variegata</name>
    <name type="common">Bagworm moth</name>
    <name type="synonym">Eumeta japonica</name>
    <dbReference type="NCBI Taxonomy" id="151549"/>
    <lineage>
        <taxon>Eukaryota</taxon>
        <taxon>Metazoa</taxon>
        <taxon>Ecdysozoa</taxon>
        <taxon>Arthropoda</taxon>
        <taxon>Hexapoda</taxon>
        <taxon>Insecta</taxon>
        <taxon>Pterygota</taxon>
        <taxon>Neoptera</taxon>
        <taxon>Endopterygota</taxon>
        <taxon>Lepidoptera</taxon>
        <taxon>Glossata</taxon>
        <taxon>Ditrysia</taxon>
        <taxon>Tineoidea</taxon>
        <taxon>Psychidae</taxon>
        <taxon>Oiketicinae</taxon>
        <taxon>Eumeta</taxon>
    </lineage>
</organism>
<evidence type="ECO:0000313" key="2">
    <source>
        <dbReference type="EMBL" id="GBP79169.1"/>
    </source>
</evidence>